<dbReference type="PANTHER" id="PTHR30619">
    <property type="entry name" value="DNA INTERNALIZATION/COMPETENCE PROTEIN COMEC/REC2"/>
    <property type="match status" value="1"/>
</dbReference>
<evidence type="ECO:0000313" key="9">
    <source>
        <dbReference type="Proteomes" id="UP000461595"/>
    </source>
</evidence>
<dbReference type="InterPro" id="IPR001279">
    <property type="entry name" value="Metallo-B-lactamas"/>
</dbReference>
<dbReference type="SUPFAM" id="SSF56281">
    <property type="entry name" value="Metallo-hydrolase/oxidoreductase"/>
    <property type="match status" value="1"/>
</dbReference>
<dbReference type="InterPro" id="IPR052159">
    <property type="entry name" value="Competence_DNA_uptake"/>
</dbReference>
<reference evidence="8 9" key="1">
    <citation type="submission" date="2019-12" db="EMBL/GenBank/DDBJ databases">
        <title>Microbes associate with the intestines of laboratory mice.</title>
        <authorList>
            <person name="Navarre W."/>
            <person name="Wong E."/>
        </authorList>
    </citation>
    <scope>NUCLEOTIDE SEQUENCE [LARGE SCALE GENOMIC DNA]</scope>
    <source>
        <strain evidence="8 9">NM51_B2-22</strain>
    </source>
</reference>
<dbReference type="InterPro" id="IPR004797">
    <property type="entry name" value="Competence_ComEC/Rec2"/>
</dbReference>
<proteinExistence type="predicted"/>
<evidence type="ECO:0000256" key="5">
    <source>
        <dbReference type="ARBA" id="ARBA00023136"/>
    </source>
</evidence>
<feature type="transmembrane region" description="Helical" evidence="6">
    <location>
        <begin position="65"/>
        <end position="82"/>
    </location>
</feature>
<dbReference type="GO" id="GO:0005886">
    <property type="term" value="C:plasma membrane"/>
    <property type="evidence" value="ECO:0007669"/>
    <property type="project" value="UniProtKB-SubCell"/>
</dbReference>
<feature type="transmembrane region" description="Helical" evidence="6">
    <location>
        <begin position="477"/>
        <end position="496"/>
    </location>
</feature>
<accession>A0A7X3G8T0</accession>
<evidence type="ECO:0000256" key="2">
    <source>
        <dbReference type="ARBA" id="ARBA00022475"/>
    </source>
</evidence>
<dbReference type="InterPro" id="IPR035681">
    <property type="entry name" value="ComA-like_MBL"/>
</dbReference>
<feature type="domain" description="Metallo-beta-lactamase" evidence="7">
    <location>
        <begin position="506"/>
        <end position="709"/>
    </location>
</feature>
<dbReference type="Proteomes" id="UP000461595">
    <property type="component" value="Unassembled WGS sequence"/>
</dbReference>
<dbReference type="CDD" id="cd07731">
    <property type="entry name" value="ComA-like_MBL-fold"/>
    <property type="match status" value="1"/>
</dbReference>
<evidence type="ECO:0000256" key="3">
    <source>
        <dbReference type="ARBA" id="ARBA00022692"/>
    </source>
</evidence>
<keyword evidence="5 6" id="KW-0472">Membrane</keyword>
<keyword evidence="2" id="KW-1003">Cell membrane</keyword>
<keyword evidence="3 6" id="KW-0812">Transmembrane</keyword>
<keyword evidence="4 6" id="KW-1133">Transmembrane helix</keyword>
<dbReference type="InterPro" id="IPR036866">
    <property type="entry name" value="RibonucZ/Hydroxyglut_hydro"/>
</dbReference>
<feature type="transmembrane region" description="Helical" evidence="6">
    <location>
        <begin position="453"/>
        <end position="470"/>
    </location>
</feature>
<sequence>MSRLIRGWQMAFKQILQDLSQQLSLPHLALLVALSYYSWWTGHPLLLALWLLVCCCLYRNQGRKVWLGTGLLLLVLLASWQGRLELAHQKAAAEVEAPAQVFLLPDSLVYEADSLKGLAKWDDHLYRFSYRLQEGEDLAYLQRGGGLPLVRITGELGQARAQENFGGFDYRAYLANQGIYHTLKIKRLESVVWQESWNPVDQLRIWRANWIHWIQATYPAELASYMTGLLLGYLPASFAERGQVYRQLGIFHLFALSGMQVAFFTKLYRRCLARFGVTKESLNQLQWLFSFAYAGLTGWSPSVLRALVQQQLALLGLRGMRQFWSLILLMAAFTPQYFQDMGALLSLLFTFILQVLAQDRRLASGWKQALILALASLPILSLFFSEYQPLGIFLTVLLSLLFDRLLLPLFLALIALVPVTKGEEVNGFLQGLDGFLQKVQAQLPGPIILGQPSLPLFLFLLVCLALMWDLRSQKRQVYLYLSLFLIGLFLTKYPLINEITIVNIGQGDSIFLRDWQGRQALIDVGGKVSFGPKPKQPEKANADYRLIPYLKSRGIDHLDQVFLTHPDADHVGDLLVVDQAIPISHIYVSPGSLNKPGFLEKLQATQAQIHLVEAGQTWPLFDSQLQALYPLEEGQGDNNDSLVLYGQFYQTRFLFTGDLEKEGEKVLVETYPNLPVDVLKLGHHGSKGSSTPEFLDHLHPSLALISAGQDNRYHHPHEETLERLRERGIPWYRTDQDGAIRFYGWWSWQLETVAKTTLEVDLEE</sequence>
<evidence type="ECO:0000313" key="8">
    <source>
        <dbReference type="EMBL" id="MVX58324.1"/>
    </source>
</evidence>
<organism evidence="8 9">
    <name type="scientific">Streptococcus danieliae</name>
    <dbReference type="NCBI Taxonomy" id="747656"/>
    <lineage>
        <taxon>Bacteria</taxon>
        <taxon>Bacillati</taxon>
        <taxon>Bacillota</taxon>
        <taxon>Bacilli</taxon>
        <taxon>Lactobacillales</taxon>
        <taxon>Streptococcaceae</taxon>
        <taxon>Streptococcus</taxon>
    </lineage>
</organism>
<dbReference type="InterPro" id="IPR025405">
    <property type="entry name" value="DUF4131"/>
</dbReference>
<dbReference type="SMART" id="SM00849">
    <property type="entry name" value="Lactamase_B"/>
    <property type="match status" value="1"/>
</dbReference>
<dbReference type="Gene3D" id="3.60.15.10">
    <property type="entry name" value="Ribonuclease Z/Hydroxyacylglutathione hydrolase-like"/>
    <property type="match status" value="1"/>
</dbReference>
<dbReference type="NCBIfam" id="TIGR00361">
    <property type="entry name" value="ComEC_Rec2"/>
    <property type="match status" value="1"/>
</dbReference>
<feature type="transmembrane region" description="Helical" evidence="6">
    <location>
        <begin position="37"/>
        <end position="58"/>
    </location>
</feature>
<evidence type="ECO:0000256" key="6">
    <source>
        <dbReference type="SAM" id="Phobius"/>
    </source>
</evidence>
<dbReference type="InterPro" id="IPR004477">
    <property type="entry name" value="ComEC_N"/>
</dbReference>
<feature type="transmembrane region" description="Helical" evidence="6">
    <location>
        <begin position="328"/>
        <end position="353"/>
    </location>
</feature>
<feature type="transmembrane region" description="Helical" evidence="6">
    <location>
        <begin position="248"/>
        <end position="268"/>
    </location>
</feature>
<name>A0A7X3G8T0_9STRE</name>
<feature type="transmembrane region" description="Helical" evidence="6">
    <location>
        <begin position="288"/>
        <end position="308"/>
    </location>
</feature>
<dbReference type="Pfam" id="PF13567">
    <property type="entry name" value="DUF4131"/>
    <property type="match status" value="1"/>
</dbReference>
<comment type="caution">
    <text evidence="8">The sequence shown here is derived from an EMBL/GenBank/DDBJ whole genome shotgun (WGS) entry which is preliminary data.</text>
</comment>
<evidence type="ECO:0000256" key="4">
    <source>
        <dbReference type="ARBA" id="ARBA00022989"/>
    </source>
</evidence>
<dbReference type="NCBIfam" id="TIGR00360">
    <property type="entry name" value="ComEC_N-term"/>
    <property type="match status" value="1"/>
</dbReference>
<dbReference type="Pfam" id="PF03772">
    <property type="entry name" value="Competence"/>
    <property type="match status" value="1"/>
</dbReference>
<feature type="transmembrane region" description="Helical" evidence="6">
    <location>
        <begin position="365"/>
        <end position="384"/>
    </location>
</feature>
<dbReference type="EMBL" id="WSRS01000006">
    <property type="protein sequence ID" value="MVX58324.1"/>
    <property type="molecule type" value="Genomic_DNA"/>
</dbReference>
<protein>
    <submittedName>
        <fullName evidence="8">DNA internalization-related competence protein ComEC/Rec2</fullName>
    </submittedName>
</protein>
<dbReference type="GO" id="GO:0030420">
    <property type="term" value="P:establishment of competence for transformation"/>
    <property type="evidence" value="ECO:0007669"/>
    <property type="project" value="InterPro"/>
</dbReference>
<evidence type="ECO:0000256" key="1">
    <source>
        <dbReference type="ARBA" id="ARBA00004651"/>
    </source>
</evidence>
<dbReference type="AlphaFoldDB" id="A0A7X3G8T0"/>
<dbReference type="PANTHER" id="PTHR30619:SF1">
    <property type="entry name" value="RECOMBINATION PROTEIN 2"/>
    <property type="match status" value="1"/>
</dbReference>
<evidence type="ECO:0000259" key="7">
    <source>
        <dbReference type="SMART" id="SM00849"/>
    </source>
</evidence>
<comment type="subcellular location">
    <subcellularLocation>
        <location evidence="1">Cell membrane</location>
        <topology evidence="1">Multi-pass membrane protein</topology>
    </subcellularLocation>
</comment>
<gene>
    <name evidence="8" type="ORF">E5983_01480</name>
</gene>
<dbReference type="Pfam" id="PF00753">
    <property type="entry name" value="Lactamase_B"/>
    <property type="match status" value="1"/>
</dbReference>